<feature type="transmembrane region" description="Helical" evidence="8">
    <location>
        <begin position="151"/>
        <end position="171"/>
    </location>
</feature>
<proteinExistence type="inferred from homology"/>
<comment type="pathway">
    <text evidence="7">Phospholipid metabolism; CDP-diacylglycerol biosynthesis; CDP-diacylglycerol from sn-glycerol 3-phosphate: step 3/3.</text>
</comment>
<evidence type="ECO:0000256" key="2">
    <source>
        <dbReference type="ARBA" id="ARBA00010185"/>
    </source>
</evidence>
<evidence type="ECO:0000256" key="6">
    <source>
        <dbReference type="ARBA" id="ARBA00023136"/>
    </source>
</evidence>
<comment type="similarity">
    <text evidence="2 7">Belongs to the CDS family.</text>
</comment>
<feature type="transmembrane region" description="Helical" evidence="8">
    <location>
        <begin position="191"/>
        <end position="211"/>
    </location>
</feature>
<keyword evidence="3 7" id="KW-0808">Transferase</keyword>
<reference evidence="9 10" key="1">
    <citation type="submission" date="2019-02" db="EMBL/GenBank/DDBJ databases">
        <title>Deep-cultivation of Planctomycetes and their phenomic and genomic characterization uncovers novel biology.</title>
        <authorList>
            <person name="Wiegand S."/>
            <person name="Jogler M."/>
            <person name="Boedeker C."/>
            <person name="Pinto D."/>
            <person name="Vollmers J."/>
            <person name="Rivas-Marin E."/>
            <person name="Kohn T."/>
            <person name="Peeters S.H."/>
            <person name="Heuer A."/>
            <person name="Rast P."/>
            <person name="Oberbeckmann S."/>
            <person name="Bunk B."/>
            <person name="Jeske O."/>
            <person name="Meyerdierks A."/>
            <person name="Storesund J.E."/>
            <person name="Kallscheuer N."/>
            <person name="Luecker S."/>
            <person name="Lage O.M."/>
            <person name="Pohl T."/>
            <person name="Merkel B.J."/>
            <person name="Hornburger P."/>
            <person name="Mueller R.-W."/>
            <person name="Bruemmer F."/>
            <person name="Labrenz M."/>
            <person name="Spormann A.M."/>
            <person name="Op den Camp H."/>
            <person name="Overmann J."/>
            <person name="Amann R."/>
            <person name="Jetten M.S.M."/>
            <person name="Mascher T."/>
            <person name="Medema M.H."/>
            <person name="Devos D.P."/>
            <person name="Kaster A.-K."/>
            <person name="Ovreas L."/>
            <person name="Rohde M."/>
            <person name="Galperin M.Y."/>
            <person name="Jogler C."/>
        </authorList>
    </citation>
    <scope>NUCLEOTIDE SEQUENCE [LARGE SCALE GENOMIC DNA]</scope>
    <source>
        <strain evidence="9 10">Pla110</strain>
    </source>
</reference>
<keyword evidence="10" id="KW-1185">Reference proteome</keyword>
<dbReference type="Pfam" id="PF01148">
    <property type="entry name" value="CTP_transf_1"/>
    <property type="match status" value="1"/>
</dbReference>
<evidence type="ECO:0000313" key="10">
    <source>
        <dbReference type="Proteomes" id="UP000317178"/>
    </source>
</evidence>
<dbReference type="RefSeq" id="WP_144997564.1">
    <property type="nucleotide sequence ID" value="NZ_CP036281.1"/>
</dbReference>
<feature type="transmembrane region" description="Helical" evidence="8">
    <location>
        <begin position="231"/>
        <end position="251"/>
    </location>
</feature>
<comment type="catalytic activity">
    <reaction evidence="7">
        <text>a 1,2-diacyl-sn-glycero-3-phosphate + CTP + H(+) = a CDP-1,2-diacyl-sn-glycerol + diphosphate</text>
        <dbReference type="Rhea" id="RHEA:16229"/>
        <dbReference type="ChEBI" id="CHEBI:15378"/>
        <dbReference type="ChEBI" id="CHEBI:33019"/>
        <dbReference type="ChEBI" id="CHEBI:37563"/>
        <dbReference type="ChEBI" id="CHEBI:58332"/>
        <dbReference type="ChEBI" id="CHEBI:58608"/>
        <dbReference type="EC" id="2.7.7.41"/>
    </reaction>
</comment>
<accession>A0A518CRM1</accession>
<dbReference type="OrthoDB" id="9799199at2"/>
<keyword evidence="6 8" id="KW-0472">Membrane</keyword>
<dbReference type="PROSITE" id="PS01315">
    <property type="entry name" value="CDS"/>
    <property type="match status" value="1"/>
</dbReference>
<dbReference type="GO" id="GO:0005886">
    <property type="term" value="C:plasma membrane"/>
    <property type="evidence" value="ECO:0007669"/>
    <property type="project" value="TreeGrafter"/>
</dbReference>
<feature type="transmembrane region" description="Helical" evidence="8">
    <location>
        <begin position="48"/>
        <end position="73"/>
    </location>
</feature>
<feature type="transmembrane region" description="Helical" evidence="8">
    <location>
        <begin position="117"/>
        <end position="139"/>
    </location>
</feature>
<evidence type="ECO:0000313" key="9">
    <source>
        <dbReference type="EMBL" id="QDU81860.1"/>
    </source>
</evidence>
<keyword evidence="7 9" id="KW-0548">Nucleotidyltransferase</keyword>
<feature type="transmembrane region" description="Helical" evidence="8">
    <location>
        <begin position="7"/>
        <end position="28"/>
    </location>
</feature>
<dbReference type="GO" id="GO:0009273">
    <property type="term" value="P:peptidoglycan-based cell wall biogenesis"/>
    <property type="evidence" value="ECO:0007669"/>
    <property type="project" value="TreeGrafter"/>
</dbReference>
<keyword evidence="4 7" id="KW-0812">Transmembrane</keyword>
<protein>
    <recommendedName>
        <fullName evidence="7">Phosphatidate cytidylyltransferase</fullName>
        <ecNumber evidence="7">2.7.7.41</ecNumber>
    </recommendedName>
</protein>
<feature type="transmembrane region" description="Helical" evidence="8">
    <location>
        <begin position="257"/>
        <end position="278"/>
    </location>
</feature>
<dbReference type="UniPathway" id="UPA00557">
    <property type="reaction ID" value="UER00614"/>
</dbReference>
<comment type="subcellular location">
    <subcellularLocation>
        <location evidence="1">Membrane</location>
        <topology evidence="1">Multi-pass membrane protein</topology>
    </subcellularLocation>
</comment>
<evidence type="ECO:0000256" key="5">
    <source>
        <dbReference type="ARBA" id="ARBA00022989"/>
    </source>
</evidence>
<evidence type="ECO:0000256" key="3">
    <source>
        <dbReference type="ARBA" id="ARBA00022679"/>
    </source>
</evidence>
<dbReference type="GO" id="GO:0016024">
    <property type="term" value="P:CDP-diacylglycerol biosynthetic process"/>
    <property type="evidence" value="ECO:0007669"/>
    <property type="project" value="UniProtKB-UniPathway"/>
</dbReference>
<dbReference type="EC" id="2.7.7.41" evidence="7"/>
<evidence type="ECO:0000256" key="8">
    <source>
        <dbReference type="SAM" id="Phobius"/>
    </source>
</evidence>
<dbReference type="PANTHER" id="PTHR43535:SF1">
    <property type="entry name" value="PHOSPHATIDATE CYTIDYLYLTRANSFERASE"/>
    <property type="match status" value="1"/>
</dbReference>
<name>A0A518CRM1_9PLAN</name>
<gene>
    <name evidence="9" type="primary">cdsA_1</name>
    <name evidence="9" type="ORF">Pla110_36110</name>
</gene>
<dbReference type="AlphaFoldDB" id="A0A518CRM1"/>
<organism evidence="9 10">
    <name type="scientific">Polystyrenella longa</name>
    <dbReference type="NCBI Taxonomy" id="2528007"/>
    <lineage>
        <taxon>Bacteria</taxon>
        <taxon>Pseudomonadati</taxon>
        <taxon>Planctomycetota</taxon>
        <taxon>Planctomycetia</taxon>
        <taxon>Planctomycetales</taxon>
        <taxon>Planctomycetaceae</taxon>
        <taxon>Polystyrenella</taxon>
    </lineage>
</organism>
<dbReference type="PANTHER" id="PTHR43535">
    <property type="entry name" value="PHOSPHATIDATE CYTIDYLYLTRANSFERASE"/>
    <property type="match status" value="1"/>
</dbReference>
<dbReference type="KEGG" id="plon:Pla110_36110"/>
<keyword evidence="5 8" id="KW-1133">Transmembrane helix</keyword>
<dbReference type="GO" id="GO:0004605">
    <property type="term" value="F:phosphatidate cytidylyltransferase activity"/>
    <property type="evidence" value="ECO:0007669"/>
    <property type="project" value="UniProtKB-EC"/>
</dbReference>
<evidence type="ECO:0000256" key="7">
    <source>
        <dbReference type="RuleBase" id="RU003938"/>
    </source>
</evidence>
<evidence type="ECO:0000256" key="1">
    <source>
        <dbReference type="ARBA" id="ARBA00004141"/>
    </source>
</evidence>
<dbReference type="Proteomes" id="UP000317178">
    <property type="component" value="Chromosome"/>
</dbReference>
<evidence type="ECO:0000256" key="4">
    <source>
        <dbReference type="ARBA" id="ARBA00022692"/>
    </source>
</evidence>
<dbReference type="EMBL" id="CP036281">
    <property type="protein sequence ID" value="QDU81860.1"/>
    <property type="molecule type" value="Genomic_DNA"/>
</dbReference>
<dbReference type="InterPro" id="IPR000374">
    <property type="entry name" value="PC_trans"/>
</dbReference>
<sequence>MEHLTTEVRWALGGIFLLLILSSLYVFILCRFQPDKNRVELVQRMKTWWIIIVVFGCAFLLGKTALLFFFAFVSFLGMKEYFSLIPARRADRRVLFWAYLAIPVQYYWVYVDWYGMFIVFIPVYMFMLIPSRMILTGVTEGFLRSIGMVQWGLMTTVFSLSHAAALISLEWNSNARTVPDANDTIGEVSPGPGLLILLIALTQMNDVAQYVWGKTCGHRKIAPHISPGKTVAGFVGGVATTAIIACIVGPWLTLLNWQYALVAGLLIGVGGFFGDLSISALKRDLGVKDTSAMLPGHGGVMDRVDSLTFTAPLFFHYVYYLYF</sequence>